<name>A0A0F9C534_9ZZZZ</name>
<feature type="region of interest" description="Disordered" evidence="1">
    <location>
        <begin position="1"/>
        <end position="22"/>
    </location>
</feature>
<reference evidence="2" key="1">
    <citation type="journal article" date="2015" name="Nature">
        <title>Complex archaea that bridge the gap between prokaryotes and eukaryotes.</title>
        <authorList>
            <person name="Spang A."/>
            <person name="Saw J.H."/>
            <person name="Jorgensen S.L."/>
            <person name="Zaremba-Niedzwiedzka K."/>
            <person name="Martijn J."/>
            <person name="Lind A.E."/>
            <person name="van Eijk R."/>
            <person name="Schleper C."/>
            <person name="Guy L."/>
            <person name="Ettema T.J."/>
        </authorList>
    </citation>
    <scope>NUCLEOTIDE SEQUENCE</scope>
</reference>
<accession>A0A0F9C534</accession>
<feature type="compositionally biased region" description="Polar residues" evidence="1">
    <location>
        <begin position="8"/>
        <end position="21"/>
    </location>
</feature>
<organism evidence="2">
    <name type="scientific">marine sediment metagenome</name>
    <dbReference type="NCBI Taxonomy" id="412755"/>
    <lineage>
        <taxon>unclassified sequences</taxon>
        <taxon>metagenomes</taxon>
        <taxon>ecological metagenomes</taxon>
    </lineage>
</organism>
<sequence length="95" mass="10372">MLEGNMSGAMSTATAPATQDLAQRMDSMNDRIANAVIQIHAIADHLLGAAGVNPVPGKDNPEVVGWYQEMQGRCDRQDFNMADLERGIERLRAFV</sequence>
<gene>
    <name evidence="2" type="ORF">LCGC14_2366110</name>
</gene>
<comment type="caution">
    <text evidence="2">The sequence shown here is derived from an EMBL/GenBank/DDBJ whole genome shotgun (WGS) entry which is preliminary data.</text>
</comment>
<protein>
    <submittedName>
        <fullName evidence="2">Uncharacterized protein</fullName>
    </submittedName>
</protein>
<evidence type="ECO:0000256" key="1">
    <source>
        <dbReference type="SAM" id="MobiDB-lite"/>
    </source>
</evidence>
<dbReference type="AlphaFoldDB" id="A0A0F9C534"/>
<proteinExistence type="predicted"/>
<evidence type="ECO:0000313" key="2">
    <source>
        <dbReference type="EMBL" id="KKL44393.1"/>
    </source>
</evidence>
<dbReference type="EMBL" id="LAZR01034776">
    <property type="protein sequence ID" value="KKL44393.1"/>
    <property type="molecule type" value="Genomic_DNA"/>
</dbReference>